<organism evidence="2 3">
    <name type="scientific">Pleurodeles waltl</name>
    <name type="common">Iberian ribbed newt</name>
    <dbReference type="NCBI Taxonomy" id="8319"/>
    <lineage>
        <taxon>Eukaryota</taxon>
        <taxon>Metazoa</taxon>
        <taxon>Chordata</taxon>
        <taxon>Craniata</taxon>
        <taxon>Vertebrata</taxon>
        <taxon>Euteleostomi</taxon>
        <taxon>Amphibia</taxon>
        <taxon>Batrachia</taxon>
        <taxon>Caudata</taxon>
        <taxon>Salamandroidea</taxon>
        <taxon>Salamandridae</taxon>
        <taxon>Pleurodelinae</taxon>
        <taxon>Pleurodeles</taxon>
    </lineage>
</organism>
<accession>A0AAV7RYB8</accession>
<comment type="caution">
    <text evidence="2">The sequence shown here is derived from an EMBL/GenBank/DDBJ whole genome shotgun (WGS) entry which is preliminary data.</text>
</comment>
<proteinExistence type="predicted"/>
<evidence type="ECO:0000313" key="2">
    <source>
        <dbReference type="EMBL" id="KAJ1155945.1"/>
    </source>
</evidence>
<dbReference type="AlphaFoldDB" id="A0AAV7RYB8"/>
<sequence>MGECDDRELWSRAAQEVRKVRRLTSRGTLRETNGSSSGRGSNSEAALEAFGKPAVPVVMAPSEEKQRTSDPLVAAVAKMQSHDSGGREGAGLQKGRGERLNRYLLWGLLRAEGLIDGV</sequence>
<evidence type="ECO:0000313" key="3">
    <source>
        <dbReference type="Proteomes" id="UP001066276"/>
    </source>
</evidence>
<feature type="compositionally biased region" description="Low complexity" evidence="1">
    <location>
        <begin position="33"/>
        <end position="43"/>
    </location>
</feature>
<evidence type="ECO:0000256" key="1">
    <source>
        <dbReference type="SAM" id="MobiDB-lite"/>
    </source>
</evidence>
<dbReference type="Proteomes" id="UP001066276">
    <property type="component" value="Chromosome 5"/>
</dbReference>
<gene>
    <name evidence="2" type="ORF">NDU88_008670</name>
</gene>
<dbReference type="EMBL" id="JANPWB010000009">
    <property type="protein sequence ID" value="KAJ1155945.1"/>
    <property type="molecule type" value="Genomic_DNA"/>
</dbReference>
<protein>
    <submittedName>
        <fullName evidence="2">Uncharacterized protein</fullName>
    </submittedName>
</protein>
<feature type="region of interest" description="Disordered" evidence="1">
    <location>
        <begin position="21"/>
        <end position="70"/>
    </location>
</feature>
<keyword evidence="3" id="KW-1185">Reference proteome</keyword>
<reference evidence="2" key="1">
    <citation type="journal article" date="2022" name="bioRxiv">
        <title>Sequencing and chromosome-scale assembly of the giantPleurodeles waltlgenome.</title>
        <authorList>
            <person name="Brown T."/>
            <person name="Elewa A."/>
            <person name="Iarovenko S."/>
            <person name="Subramanian E."/>
            <person name="Araus A.J."/>
            <person name="Petzold A."/>
            <person name="Susuki M."/>
            <person name="Suzuki K.-i.T."/>
            <person name="Hayashi T."/>
            <person name="Toyoda A."/>
            <person name="Oliveira C."/>
            <person name="Osipova E."/>
            <person name="Leigh N.D."/>
            <person name="Simon A."/>
            <person name="Yun M.H."/>
        </authorList>
    </citation>
    <scope>NUCLEOTIDE SEQUENCE</scope>
    <source>
        <strain evidence="2">20211129_DDA</strain>
        <tissue evidence="2">Liver</tissue>
    </source>
</reference>
<name>A0AAV7RYB8_PLEWA</name>